<dbReference type="SUPFAM" id="SSF81324">
    <property type="entry name" value="Voltage-gated potassium channels"/>
    <property type="match status" value="1"/>
</dbReference>
<keyword evidence="2 5" id="KW-0812">Transmembrane</keyword>
<reference evidence="6 7" key="1">
    <citation type="submission" date="2021-02" db="EMBL/GenBank/DDBJ databases">
        <title>Actinophytocola xerophila sp. nov., isolated from soil of cotton cropping field.</title>
        <authorList>
            <person name="Huang R."/>
            <person name="Chen X."/>
            <person name="Ge X."/>
            <person name="Liu W."/>
        </authorList>
    </citation>
    <scope>NUCLEOTIDE SEQUENCE [LARGE SCALE GENOMIC DNA]</scope>
    <source>
        <strain evidence="6 7">S1-96</strain>
    </source>
</reference>
<dbReference type="EMBL" id="JAFFZE010000001">
    <property type="protein sequence ID" value="MCT2581511.1"/>
    <property type="molecule type" value="Genomic_DNA"/>
</dbReference>
<comment type="subcellular location">
    <subcellularLocation>
        <location evidence="1">Membrane</location>
        <topology evidence="1">Multi-pass membrane protein</topology>
    </subcellularLocation>
</comment>
<comment type="caution">
    <text evidence="6">The sequence shown here is derived from an EMBL/GenBank/DDBJ whole genome shotgun (WGS) entry which is preliminary data.</text>
</comment>
<evidence type="ECO:0000256" key="3">
    <source>
        <dbReference type="ARBA" id="ARBA00022989"/>
    </source>
</evidence>
<evidence type="ECO:0000256" key="1">
    <source>
        <dbReference type="ARBA" id="ARBA00004141"/>
    </source>
</evidence>
<keyword evidence="3 5" id="KW-1133">Transmembrane helix</keyword>
<evidence type="ECO:0000313" key="7">
    <source>
        <dbReference type="Proteomes" id="UP001156441"/>
    </source>
</evidence>
<gene>
    <name evidence="6" type="ORF">JT362_00060</name>
</gene>
<sequence>MLLLAVVSVGMLVWAWVADLRPETRDLLFTIDVGICAVFLVEFVWRWRAGGWGWRFLGRNWFEIVGMIPVSHPALRAFRLLRVIVLLARLGRAVDRTVGDAVTQRLVNRFLGSVIAVLKKPVTVAVLDEVGAVLRTGHYAKNISRALAENQTELRQLVLDKIRADPAAGRLKLLPFHDDIVGAITDTTIRVVLEMLADPRTDEMISDSLRENLDQIRAAVEARET</sequence>
<evidence type="ECO:0000256" key="4">
    <source>
        <dbReference type="ARBA" id="ARBA00023136"/>
    </source>
</evidence>
<name>A0ABT2J0Y7_9PSEU</name>
<evidence type="ECO:0000313" key="6">
    <source>
        <dbReference type="EMBL" id="MCT2581511.1"/>
    </source>
</evidence>
<evidence type="ECO:0000256" key="5">
    <source>
        <dbReference type="SAM" id="Phobius"/>
    </source>
</evidence>
<protein>
    <submittedName>
        <fullName evidence="6">Ion transporter</fullName>
    </submittedName>
</protein>
<accession>A0ABT2J0Y7</accession>
<feature type="transmembrane region" description="Helical" evidence="5">
    <location>
        <begin position="27"/>
        <end position="45"/>
    </location>
</feature>
<dbReference type="Gene3D" id="1.20.120.350">
    <property type="entry name" value="Voltage-gated potassium channels. Chain C"/>
    <property type="match status" value="1"/>
</dbReference>
<dbReference type="InterPro" id="IPR027359">
    <property type="entry name" value="Volt_channel_dom_sf"/>
</dbReference>
<dbReference type="Proteomes" id="UP001156441">
    <property type="component" value="Unassembled WGS sequence"/>
</dbReference>
<proteinExistence type="predicted"/>
<organism evidence="6 7">
    <name type="scientific">Actinophytocola gossypii</name>
    <dbReference type="NCBI Taxonomy" id="2812003"/>
    <lineage>
        <taxon>Bacteria</taxon>
        <taxon>Bacillati</taxon>
        <taxon>Actinomycetota</taxon>
        <taxon>Actinomycetes</taxon>
        <taxon>Pseudonocardiales</taxon>
        <taxon>Pseudonocardiaceae</taxon>
    </lineage>
</organism>
<keyword evidence="7" id="KW-1185">Reference proteome</keyword>
<evidence type="ECO:0000256" key="2">
    <source>
        <dbReference type="ARBA" id="ARBA00022692"/>
    </source>
</evidence>
<keyword evidence="4 5" id="KW-0472">Membrane</keyword>